<name>A0A7Z7AWT7_9EURY</name>
<dbReference type="Proteomes" id="UP000199259">
    <property type="component" value="Unassembled WGS sequence"/>
</dbReference>
<proteinExistence type="inferred from homology"/>
<evidence type="ECO:0000256" key="7">
    <source>
        <dbReference type="SAM" id="MobiDB-lite"/>
    </source>
</evidence>
<dbReference type="AlphaFoldDB" id="A0A7Z7AWT7"/>
<dbReference type="Gene3D" id="1.20.1690.10">
    <property type="entry name" value="V-type ATP synthase subunit C domain"/>
    <property type="match status" value="2"/>
</dbReference>
<evidence type="ECO:0000256" key="6">
    <source>
        <dbReference type="HAMAP-Rule" id="MF_00314"/>
    </source>
</evidence>
<evidence type="ECO:0000256" key="2">
    <source>
        <dbReference type="ARBA" id="ARBA00022448"/>
    </source>
</evidence>
<accession>A0A7Z7AWT7</accession>
<dbReference type="InterPro" id="IPR014272">
    <property type="entry name" value="ATPase_V0-cplx_csu"/>
</dbReference>
<dbReference type="GO" id="GO:0042777">
    <property type="term" value="P:proton motive force-driven plasma membrane ATP synthesis"/>
    <property type="evidence" value="ECO:0007669"/>
    <property type="project" value="UniProtKB-UniRule"/>
</dbReference>
<dbReference type="NCBIfam" id="TIGR02923">
    <property type="entry name" value="AhaC"/>
    <property type="match status" value="1"/>
</dbReference>
<dbReference type="GO" id="GO:0005886">
    <property type="term" value="C:plasma membrane"/>
    <property type="evidence" value="ECO:0007669"/>
    <property type="project" value="UniProtKB-SubCell"/>
</dbReference>
<keyword evidence="6" id="KW-1003">Cell membrane</keyword>
<dbReference type="PANTHER" id="PTHR38682">
    <property type="entry name" value="V-TYPE ATP SYNTHASE SUBUNIT C"/>
    <property type="match status" value="1"/>
</dbReference>
<dbReference type="NCBIfam" id="NF002268">
    <property type="entry name" value="PRK01198.1-4"/>
    <property type="match status" value="1"/>
</dbReference>
<dbReference type="EMBL" id="FNCA01000004">
    <property type="protein sequence ID" value="SDF88113.1"/>
    <property type="molecule type" value="Genomic_DNA"/>
</dbReference>
<keyword evidence="6" id="KW-0472">Membrane</keyword>
<evidence type="ECO:0000256" key="1">
    <source>
        <dbReference type="ARBA" id="ARBA00006709"/>
    </source>
</evidence>
<dbReference type="PANTHER" id="PTHR38682:SF1">
    <property type="entry name" value="V-TYPE ATP SYNTHASE SUBUNIT C"/>
    <property type="match status" value="1"/>
</dbReference>
<dbReference type="GO" id="GO:0033179">
    <property type="term" value="C:proton-transporting V-type ATPase, V0 domain"/>
    <property type="evidence" value="ECO:0007669"/>
    <property type="project" value="InterPro"/>
</dbReference>
<feature type="region of interest" description="Disordered" evidence="7">
    <location>
        <begin position="1"/>
        <end position="20"/>
    </location>
</feature>
<dbReference type="InterPro" id="IPR002843">
    <property type="entry name" value="ATPase_V0-cplx_csu/dsu"/>
</dbReference>
<keyword evidence="3 6" id="KW-0375">Hydrogen ion transport</keyword>
<organism evidence="8 9">
    <name type="scientific">Methanolobus vulcani</name>
    <dbReference type="NCBI Taxonomy" id="38026"/>
    <lineage>
        <taxon>Archaea</taxon>
        <taxon>Methanobacteriati</taxon>
        <taxon>Methanobacteriota</taxon>
        <taxon>Stenosarchaea group</taxon>
        <taxon>Methanomicrobia</taxon>
        <taxon>Methanosarcinales</taxon>
        <taxon>Methanosarcinaceae</taxon>
        <taxon>Methanolobus</taxon>
    </lineage>
</organism>
<keyword evidence="2 6" id="KW-0813">Transport</keyword>
<comment type="subcellular location">
    <subcellularLocation>
        <location evidence="6">Cell membrane</location>
        <topology evidence="6">Peripheral membrane protein</topology>
    </subcellularLocation>
</comment>
<protein>
    <recommendedName>
        <fullName evidence="6">A-type ATP synthase subunit C</fullName>
    </recommendedName>
</protein>
<sequence>MQLLQKFKRGNSKKSHSKGHANYAYTTARVRAMKSKLLPKETYPRLMNMSIDEITRFIEESEYKEDVDELARQYEGVDLIEHALNRNLAETFTKLLNISDGDVNFLIGEKLKKYDIWNIKTILRGKYCNASTEEILDAIVAAGRLSYTCLSDLAAKATYEEVISELANTEYYPILKNYDGANLSEIENKLDKMYYTGLFAAVGGSKSKDRKLFEEFTRMGIDIKNLVTLFRLKKSGITDSESMDLMIEGGLKCKLKETERLMPLSFADFVSELENNPYWDVISDVVKPDMSSLIDIETRLKQHRLKSAASFSHVYPISIVPIMDYMLSKQNEISNLRIIIRGKAANLEDDVIKEQLVI</sequence>
<keyword evidence="5 6" id="KW-0066">ATP synthesis</keyword>
<comment type="caution">
    <text evidence="8">The sequence shown here is derived from an EMBL/GenBank/DDBJ whole genome shotgun (WGS) entry which is preliminary data.</text>
</comment>
<feature type="compositionally biased region" description="Basic residues" evidence="7">
    <location>
        <begin position="1"/>
        <end position="19"/>
    </location>
</feature>
<dbReference type="InterPro" id="IPR044911">
    <property type="entry name" value="V-type_ATPase_csu/dsu_dom_3"/>
</dbReference>
<dbReference type="Gene3D" id="1.10.132.50">
    <property type="entry name" value="ATP synthase (C/AC39) subunit, domain 3"/>
    <property type="match status" value="1"/>
</dbReference>
<comment type="similarity">
    <text evidence="1 6">Belongs to the V-ATPase V0D/AC39 subunit family.</text>
</comment>
<keyword evidence="4 6" id="KW-0406">Ion transport</keyword>
<evidence type="ECO:0000256" key="5">
    <source>
        <dbReference type="ARBA" id="ARBA00023310"/>
    </source>
</evidence>
<dbReference type="HAMAP" id="MF_00314">
    <property type="entry name" value="ATP_synth_C_arch"/>
    <property type="match status" value="1"/>
</dbReference>
<dbReference type="InterPro" id="IPR050873">
    <property type="entry name" value="V-ATPase_V0D/AC39_subunit"/>
</dbReference>
<evidence type="ECO:0000313" key="8">
    <source>
        <dbReference type="EMBL" id="SDF88113.1"/>
    </source>
</evidence>
<reference evidence="8 9" key="1">
    <citation type="submission" date="2016-10" db="EMBL/GenBank/DDBJ databases">
        <authorList>
            <person name="Varghese N."/>
            <person name="Submissions S."/>
        </authorList>
    </citation>
    <scope>NUCLEOTIDE SEQUENCE [LARGE SCALE GENOMIC DNA]</scope>
    <source>
        <strain evidence="8 9">PL 12/M</strain>
    </source>
</reference>
<dbReference type="GO" id="GO:0046933">
    <property type="term" value="F:proton-transporting ATP synthase activity, rotational mechanism"/>
    <property type="evidence" value="ECO:0007669"/>
    <property type="project" value="UniProtKB-UniRule"/>
</dbReference>
<dbReference type="GO" id="GO:0005524">
    <property type="term" value="F:ATP binding"/>
    <property type="evidence" value="ECO:0007669"/>
    <property type="project" value="UniProtKB-UniRule"/>
</dbReference>
<evidence type="ECO:0000256" key="3">
    <source>
        <dbReference type="ARBA" id="ARBA00022781"/>
    </source>
</evidence>
<dbReference type="InterPro" id="IPR035067">
    <property type="entry name" value="V-type_ATPase_csu/dsu"/>
</dbReference>
<keyword evidence="9" id="KW-1185">Reference proteome</keyword>
<comment type="function">
    <text evidence="6">Component of the A-type ATP synthase that produces ATP from ADP in the presence of a proton gradient across the membrane.</text>
</comment>
<evidence type="ECO:0000256" key="4">
    <source>
        <dbReference type="ARBA" id="ARBA00023065"/>
    </source>
</evidence>
<dbReference type="Pfam" id="PF01992">
    <property type="entry name" value="vATP-synt_AC39"/>
    <property type="match status" value="1"/>
</dbReference>
<dbReference type="SUPFAM" id="SSF103486">
    <property type="entry name" value="V-type ATP synthase subunit C"/>
    <property type="match status" value="1"/>
</dbReference>
<evidence type="ECO:0000313" key="9">
    <source>
        <dbReference type="Proteomes" id="UP000199259"/>
    </source>
</evidence>
<gene>
    <name evidence="6" type="primary">atpC</name>
    <name evidence="8" type="ORF">SAMN04488589_1637</name>
</gene>
<dbReference type="InterPro" id="IPR036079">
    <property type="entry name" value="ATPase_csu/dsu_sf"/>
</dbReference>
<dbReference type="OrthoDB" id="4272at2157"/>
<dbReference type="RefSeq" id="WP_091709960.1">
    <property type="nucleotide sequence ID" value="NZ_FNCA01000004.1"/>
</dbReference>
<comment type="subunit">
    <text evidence="6">Has multiple subunits with at least A(3), B(3), C, D, E, F, H, I and proteolipid K(x).</text>
</comment>
<dbReference type="GO" id="GO:0046961">
    <property type="term" value="F:proton-transporting ATPase activity, rotational mechanism"/>
    <property type="evidence" value="ECO:0007669"/>
    <property type="project" value="InterPro"/>
</dbReference>